<organism evidence="1 2">
    <name type="scientific">Peronosclerospora sorghi</name>
    <dbReference type="NCBI Taxonomy" id="230839"/>
    <lineage>
        <taxon>Eukaryota</taxon>
        <taxon>Sar</taxon>
        <taxon>Stramenopiles</taxon>
        <taxon>Oomycota</taxon>
        <taxon>Peronosporomycetes</taxon>
        <taxon>Peronosporales</taxon>
        <taxon>Peronosporaceae</taxon>
        <taxon>Peronosclerospora</taxon>
    </lineage>
</organism>
<protein>
    <submittedName>
        <fullName evidence="1">Uncharacterized protein</fullName>
    </submittedName>
</protein>
<keyword evidence="2" id="KW-1185">Reference proteome</keyword>
<dbReference type="Proteomes" id="UP001163321">
    <property type="component" value="Chromosome 4"/>
</dbReference>
<sequence length="195" mass="23011">MIEEKALDFDAAFKNEPRTVFSLLYDKVIETSVDHIFQTESSQDTMSSTIPKSSVVDVTTDEFKYQRLEREEVFGPLGRAQSCHLMSREHCRKYSIYQKYDNDKSKRLALSPEIHGWYDALTVTYQWSTFASNQFRSIKMILSALDDDYCKLISMRLKGFVVLEDHLEMQISVYVVDPKVFCEWIEWKRKRIEKC</sequence>
<dbReference type="EMBL" id="CM047583">
    <property type="protein sequence ID" value="KAI9914192.1"/>
    <property type="molecule type" value="Genomic_DNA"/>
</dbReference>
<gene>
    <name evidence="1" type="ORF">PsorP6_005994</name>
</gene>
<proteinExistence type="predicted"/>
<reference evidence="1 2" key="1">
    <citation type="journal article" date="2022" name="bioRxiv">
        <title>The genome of the oomycete Peronosclerospora sorghi, a cosmopolitan pathogen of maize and sorghum, is inflated with dispersed pseudogenes.</title>
        <authorList>
            <person name="Fletcher K."/>
            <person name="Martin F."/>
            <person name="Isakeit T."/>
            <person name="Cavanaugh K."/>
            <person name="Magill C."/>
            <person name="Michelmore R."/>
        </authorList>
    </citation>
    <scope>NUCLEOTIDE SEQUENCE [LARGE SCALE GENOMIC DNA]</scope>
    <source>
        <strain evidence="1">P6</strain>
    </source>
</reference>
<evidence type="ECO:0000313" key="2">
    <source>
        <dbReference type="Proteomes" id="UP001163321"/>
    </source>
</evidence>
<name>A0ACC0W6K1_9STRA</name>
<accession>A0ACC0W6K1</accession>
<evidence type="ECO:0000313" key="1">
    <source>
        <dbReference type="EMBL" id="KAI9914192.1"/>
    </source>
</evidence>
<comment type="caution">
    <text evidence="1">The sequence shown here is derived from an EMBL/GenBank/DDBJ whole genome shotgun (WGS) entry which is preliminary data.</text>
</comment>